<dbReference type="EMBL" id="GBXM01033149">
    <property type="protein sequence ID" value="JAH75428.1"/>
    <property type="molecule type" value="Transcribed_RNA"/>
</dbReference>
<protein>
    <submittedName>
        <fullName evidence="1">Uncharacterized protein</fullName>
    </submittedName>
</protein>
<reference evidence="1" key="1">
    <citation type="submission" date="2014-11" db="EMBL/GenBank/DDBJ databases">
        <authorList>
            <person name="Amaro Gonzalez C."/>
        </authorList>
    </citation>
    <scope>NUCLEOTIDE SEQUENCE</scope>
</reference>
<organism evidence="1">
    <name type="scientific">Anguilla anguilla</name>
    <name type="common">European freshwater eel</name>
    <name type="synonym">Muraena anguilla</name>
    <dbReference type="NCBI Taxonomy" id="7936"/>
    <lineage>
        <taxon>Eukaryota</taxon>
        <taxon>Metazoa</taxon>
        <taxon>Chordata</taxon>
        <taxon>Craniata</taxon>
        <taxon>Vertebrata</taxon>
        <taxon>Euteleostomi</taxon>
        <taxon>Actinopterygii</taxon>
        <taxon>Neopterygii</taxon>
        <taxon>Teleostei</taxon>
        <taxon>Anguilliformes</taxon>
        <taxon>Anguillidae</taxon>
        <taxon>Anguilla</taxon>
    </lineage>
</organism>
<dbReference type="AlphaFoldDB" id="A0A0E9VDZ6"/>
<name>A0A0E9VDZ6_ANGAN</name>
<evidence type="ECO:0000313" key="1">
    <source>
        <dbReference type="EMBL" id="JAH75428.1"/>
    </source>
</evidence>
<proteinExistence type="predicted"/>
<accession>A0A0E9VDZ6</accession>
<reference evidence="1" key="2">
    <citation type="journal article" date="2015" name="Fish Shellfish Immunol.">
        <title>Early steps in the European eel (Anguilla anguilla)-Vibrio vulnificus interaction in the gills: Role of the RtxA13 toxin.</title>
        <authorList>
            <person name="Callol A."/>
            <person name="Pajuelo D."/>
            <person name="Ebbesson L."/>
            <person name="Teles M."/>
            <person name="MacKenzie S."/>
            <person name="Amaro C."/>
        </authorList>
    </citation>
    <scope>NUCLEOTIDE SEQUENCE</scope>
</reference>
<sequence length="60" mass="6975">MDFLAGFYSSGVPLEIPMMQRTQLRYRSRFFVTLKVLEQSSKIGLASEKQYTIFDVCEFA</sequence>